<accession>A0ABD1XTE7</accession>
<protein>
    <submittedName>
        <fullName evidence="2">Uncharacterized protein</fullName>
    </submittedName>
</protein>
<evidence type="ECO:0000256" key="1">
    <source>
        <dbReference type="SAM" id="MobiDB-lite"/>
    </source>
</evidence>
<comment type="caution">
    <text evidence="2">The sequence shown here is derived from an EMBL/GenBank/DDBJ whole genome shotgun (WGS) entry which is preliminary data.</text>
</comment>
<organism evidence="2 3">
    <name type="scientific">Riccia fluitans</name>
    <dbReference type="NCBI Taxonomy" id="41844"/>
    <lineage>
        <taxon>Eukaryota</taxon>
        <taxon>Viridiplantae</taxon>
        <taxon>Streptophyta</taxon>
        <taxon>Embryophyta</taxon>
        <taxon>Marchantiophyta</taxon>
        <taxon>Marchantiopsida</taxon>
        <taxon>Marchantiidae</taxon>
        <taxon>Marchantiales</taxon>
        <taxon>Ricciaceae</taxon>
        <taxon>Riccia</taxon>
    </lineage>
</organism>
<feature type="region of interest" description="Disordered" evidence="1">
    <location>
        <begin position="62"/>
        <end position="106"/>
    </location>
</feature>
<feature type="region of interest" description="Disordered" evidence="1">
    <location>
        <begin position="1"/>
        <end position="23"/>
    </location>
</feature>
<evidence type="ECO:0000313" key="2">
    <source>
        <dbReference type="EMBL" id="KAL2612225.1"/>
    </source>
</evidence>
<dbReference type="Proteomes" id="UP001605036">
    <property type="component" value="Unassembled WGS sequence"/>
</dbReference>
<gene>
    <name evidence="2" type="ORF">R1flu_023917</name>
</gene>
<evidence type="ECO:0000313" key="3">
    <source>
        <dbReference type="Proteomes" id="UP001605036"/>
    </source>
</evidence>
<keyword evidence="3" id="KW-1185">Reference proteome</keyword>
<proteinExistence type="predicted"/>
<dbReference type="EMBL" id="JBHFFA010000007">
    <property type="protein sequence ID" value="KAL2612225.1"/>
    <property type="molecule type" value="Genomic_DNA"/>
</dbReference>
<feature type="compositionally biased region" description="Basic and acidic residues" evidence="1">
    <location>
        <begin position="9"/>
        <end position="18"/>
    </location>
</feature>
<name>A0ABD1XTE7_9MARC</name>
<sequence>MSFPTPDVCDDRSGDSRAIRSNFPRLVTTQAGRRLKSERAALGRADTIGWYGFTECTHGDARPDLEIGGKQENSSGSPRSHPGLASNGGSTLPTRPHGAIGPPSSLFLSHLTTDSADRSNYRQAEPFGADLVLCSPEIHRQRQTRGWKFTVAAQSDSNWRNSSLGEVRFAT</sequence>
<reference evidence="2 3" key="1">
    <citation type="submission" date="2024-09" db="EMBL/GenBank/DDBJ databases">
        <title>Chromosome-scale assembly of Riccia fluitans.</title>
        <authorList>
            <person name="Paukszto L."/>
            <person name="Sawicki J."/>
            <person name="Karawczyk K."/>
            <person name="Piernik-Szablinska J."/>
            <person name="Szczecinska M."/>
            <person name="Mazdziarz M."/>
        </authorList>
    </citation>
    <scope>NUCLEOTIDE SEQUENCE [LARGE SCALE GENOMIC DNA]</scope>
    <source>
        <strain evidence="2">Rf_01</strain>
        <tissue evidence="2">Aerial parts of the thallus</tissue>
    </source>
</reference>
<dbReference type="AlphaFoldDB" id="A0ABD1XTE7"/>